<evidence type="ECO:0000313" key="3">
    <source>
        <dbReference type="Proteomes" id="UP000064967"/>
    </source>
</evidence>
<name>A0A0K1Q5K3_9BACT</name>
<accession>A0A0K1Q5K3</accession>
<feature type="region of interest" description="Disordered" evidence="1">
    <location>
        <begin position="14"/>
        <end position="52"/>
    </location>
</feature>
<dbReference type="KEGG" id="llu:AKJ09_07769"/>
<keyword evidence="3" id="KW-1185">Reference proteome</keyword>
<evidence type="ECO:0008006" key="4">
    <source>
        <dbReference type="Google" id="ProtNLM"/>
    </source>
</evidence>
<gene>
    <name evidence="2" type="ORF">AKJ09_07769</name>
</gene>
<feature type="compositionally biased region" description="Low complexity" evidence="1">
    <location>
        <begin position="30"/>
        <end position="48"/>
    </location>
</feature>
<sequence length="392" mass="41430">MIPAMLSAFASCASTDSADSTPNSNSIIEAGTNDGADSGAGDASATDGGCDHTDPTCVTEVVTCDEADWCPVESGVNNFYALTTVWGSGKDDVWASGSGGSVVHWDGNRWAAVPVPSTTSVPIRDTLRALWGSGPNDVWLAASTNVIFHSNGFANGTASWVRVPSVPMNDSDVPVYAAWGTTADDVRFGGGPFNDQDNQLSNQFLKKPSSADIEWTTEGGLSTIHGYWGSSADDLWLVADGRPYEKLAGQTMHGTRKDGAFVWTPVDSRAAVVLRGLWGSSPNDVWTVGDHGTIRHLGANASTATEWEIVESPTSESLHGVWGSGPNDVWVIGDNGTIFHWDGAAWKPSIAAFPVNRKKPNLYGIWGSGPKDVWIVGDDIVIHLGEHLGGTK</sequence>
<protein>
    <recommendedName>
        <fullName evidence="4">Type IV fimbrial biogenesis protein PilY1</fullName>
    </recommendedName>
</protein>
<reference evidence="2 3" key="1">
    <citation type="submission" date="2015-08" db="EMBL/GenBank/DDBJ databases">
        <authorList>
            <person name="Babu N.S."/>
            <person name="Beckwith C.J."/>
            <person name="Beseler K.G."/>
            <person name="Brison A."/>
            <person name="Carone J.V."/>
            <person name="Caskin T.P."/>
            <person name="Diamond M."/>
            <person name="Durham M.E."/>
            <person name="Foxe J.M."/>
            <person name="Go M."/>
            <person name="Henderson B.A."/>
            <person name="Jones I.B."/>
            <person name="McGettigan J.A."/>
            <person name="Micheletti S.J."/>
            <person name="Nasrallah M.E."/>
            <person name="Ortiz D."/>
            <person name="Piller C.R."/>
            <person name="Privatt S.R."/>
            <person name="Schneider S.L."/>
            <person name="Sharp S."/>
            <person name="Smith T.C."/>
            <person name="Stanton J.D."/>
            <person name="Ullery H.E."/>
            <person name="Wilson R.J."/>
            <person name="Serrano M.G."/>
            <person name="Buck G."/>
            <person name="Lee V."/>
            <person name="Wang Y."/>
            <person name="Carvalho R."/>
            <person name="Voegtly L."/>
            <person name="Shi R."/>
            <person name="Duckworth R."/>
            <person name="Johnson A."/>
            <person name="Loviza R."/>
            <person name="Walstead R."/>
            <person name="Shah Z."/>
            <person name="Kiflezghi M."/>
            <person name="Wade K."/>
            <person name="Ball S.L."/>
            <person name="Bradley K.W."/>
            <person name="Asai D.J."/>
            <person name="Bowman C.A."/>
            <person name="Russell D.A."/>
            <person name="Pope W.H."/>
            <person name="Jacobs-Sera D."/>
            <person name="Hendrix R.W."/>
            <person name="Hatfull G.F."/>
        </authorList>
    </citation>
    <scope>NUCLEOTIDE SEQUENCE [LARGE SCALE GENOMIC DNA]</scope>
    <source>
        <strain evidence="2 3">DSM 27648</strain>
    </source>
</reference>
<evidence type="ECO:0000256" key="1">
    <source>
        <dbReference type="SAM" id="MobiDB-lite"/>
    </source>
</evidence>
<organism evidence="2 3">
    <name type="scientific">Labilithrix luteola</name>
    <dbReference type="NCBI Taxonomy" id="1391654"/>
    <lineage>
        <taxon>Bacteria</taxon>
        <taxon>Pseudomonadati</taxon>
        <taxon>Myxococcota</taxon>
        <taxon>Polyangia</taxon>
        <taxon>Polyangiales</taxon>
        <taxon>Labilitrichaceae</taxon>
        <taxon>Labilithrix</taxon>
    </lineage>
</organism>
<dbReference type="STRING" id="1391654.AKJ09_07769"/>
<dbReference type="EMBL" id="CP012333">
    <property type="protein sequence ID" value="AKV01106.1"/>
    <property type="molecule type" value="Genomic_DNA"/>
</dbReference>
<dbReference type="Proteomes" id="UP000064967">
    <property type="component" value="Chromosome"/>
</dbReference>
<dbReference type="AlphaFoldDB" id="A0A0K1Q5K3"/>
<evidence type="ECO:0000313" key="2">
    <source>
        <dbReference type="EMBL" id="AKV01106.1"/>
    </source>
</evidence>
<proteinExistence type="predicted"/>